<dbReference type="AlphaFoldDB" id="R4WPN1"/>
<dbReference type="InterPro" id="IPR001478">
    <property type="entry name" value="PDZ"/>
</dbReference>
<dbReference type="PANTHER" id="PTHR12651">
    <property type="entry name" value="26S PROTEASOME NON-ATPASE REGULATORY SUBUNIT 9"/>
    <property type="match status" value="1"/>
</dbReference>
<dbReference type="Pfam" id="PF13180">
    <property type="entry name" value="PDZ_2"/>
    <property type="match status" value="1"/>
</dbReference>
<sequence length="200" mass="22506">MNEMDETSDELMRNFNLRTELEKEISDLNEILIVNKNIGMTGNLVDDEGYPRNDIDVYQVKHARAKLIRLLNDYSALMKNCESLLTQYHASQKPEFLDKSGRPPTLSQEITKKLAIVGKVAKGSPSDSAGLKEGDIILEFGGINSSNWNSLQTINAEVEKSIDMYIKVIVERDSKLKRLNLKPKRWSGNGYLGCMLLPAS</sequence>
<evidence type="ECO:0000313" key="6">
    <source>
        <dbReference type="EMBL" id="BAN20836.1"/>
    </source>
</evidence>
<dbReference type="EMBL" id="AK417621">
    <property type="protein sequence ID" value="BAN20836.1"/>
    <property type="molecule type" value="mRNA"/>
</dbReference>
<evidence type="ECO:0000259" key="5">
    <source>
        <dbReference type="SMART" id="SM00228"/>
    </source>
</evidence>
<evidence type="ECO:0000256" key="1">
    <source>
        <dbReference type="ARBA" id="ARBA00005256"/>
    </source>
</evidence>
<dbReference type="SUPFAM" id="SSF50156">
    <property type="entry name" value="PDZ domain-like"/>
    <property type="match status" value="1"/>
</dbReference>
<dbReference type="FunFam" id="2.30.42.10:FF:000107">
    <property type="entry name" value="26S proteasome non-ATPase regulatory subunit 9"/>
    <property type="match status" value="1"/>
</dbReference>
<dbReference type="GO" id="GO:0005634">
    <property type="term" value="C:nucleus"/>
    <property type="evidence" value="ECO:0007669"/>
    <property type="project" value="TreeGrafter"/>
</dbReference>
<protein>
    <recommendedName>
        <fullName evidence="2">26S proteasome non-ATPase regulatory subunit 9</fullName>
    </recommendedName>
    <alternativeName>
        <fullName evidence="4">26S proteasome regulatory subunit p27</fullName>
    </alternativeName>
</protein>
<evidence type="ECO:0000256" key="3">
    <source>
        <dbReference type="ARBA" id="ARBA00023186"/>
    </source>
</evidence>
<dbReference type="GO" id="GO:0000502">
    <property type="term" value="C:proteasome complex"/>
    <property type="evidence" value="ECO:0007669"/>
    <property type="project" value="UniProtKB-KW"/>
</dbReference>
<dbReference type="GO" id="GO:0070682">
    <property type="term" value="P:proteasome regulatory particle assembly"/>
    <property type="evidence" value="ECO:0007669"/>
    <property type="project" value="InterPro"/>
</dbReference>
<dbReference type="SMART" id="SM00228">
    <property type="entry name" value="PDZ"/>
    <property type="match status" value="1"/>
</dbReference>
<evidence type="ECO:0000256" key="2">
    <source>
        <dbReference type="ARBA" id="ARBA00014937"/>
    </source>
</evidence>
<dbReference type="Pfam" id="PF18265">
    <property type="entry name" value="Nas2_N"/>
    <property type="match status" value="1"/>
</dbReference>
<evidence type="ECO:0000256" key="4">
    <source>
        <dbReference type="ARBA" id="ARBA00030007"/>
    </source>
</evidence>
<dbReference type="Gene3D" id="2.30.42.10">
    <property type="match status" value="1"/>
</dbReference>
<feature type="domain" description="PDZ" evidence="5">
    <location>
        <begin position="82"/>
        <end position="174"/>
    </location>
</feature>
<dbReference type="InterPro" id="IPR040815">
    <property type="entry name" value="Nas2_N"/>
</dbReference>
<dbReference type="Gene3D" id="6.10.140.1710">
    <property type="match status" value="1"/>
</dbReference>
<keyword evidence="6" id="KW-0647">Proteasome</keyword>
<dbReference type="InterPro" id="IPR035269">
    <property type="entry name" value="PSMD9"/>
</dbReference>
<organism evidence="6">
    <name type="scientific">Riptortus pedestris</name>
    <name type="common">Bean bug</name>
    <dbReference type="NCBI Taxonomy" id="329032"/>
    <lineage>
        <taxon>Eukaryota</taxon>
        <taxon>Metazoa</taxon>
        <taxon>Ecdysozoa</taxon>
        <taxon>Arthropoda</taxon>
        <taxon>Hexapoda</taxon>
        <taxon>Insecta</taxon>
        <taxon>Pterygota</taxon>
        <taxon>Neoptera</taxon>
        <taxon>Paraneoptera</taxon>
        <taxon>Hemiptera</taxon>
        <taxon>Heteroptera</taxon>
        <taxon>Panheteroptera</taxon>
        <taxon>Pentatomomorpha</taxon>
        <taxon>Coreoidea</taxon>
        <taxon>Alydidae</taxon>
        <taxon>Riptortus</taxon>
    </lineage>
</organism>
<accession>R4WPN1</accession>
<dbReference type="GO" id="GO:0005737">
    <property type="term" value="C:cytoplasm"/>
    <property type="evidence" value="ECO:0007669"/>
    <property type="project" value="TreeGrafter"/>
</dbReference>
<name>R4WPN1_RIPPE</name>
<dbReference type="InterPro" id="IPR036034">
    <property type="entry name" value="PDZ_sf"/>
</dbReference>
<comment type="similarity">
    <text evidence="1">Belongs to the proteasome subunit p27 family.</text>
</comment>
<keyword evidence="3" id="KW-0143">Chaperone</keyword>
<proteinExistence type="evidence at transcript level"/>
<reference evidence="6" key="1">
    <citation type="journal article" date="2013" name="PLoS ONE">
        <title>Gene expression in gut symbiotic organ of stinkbug affected by extracellular bacterial symbiont.</title>
        <authorList>
            <person name="Futahashi R."/>
            <person name="Tanaka K."/>
            <person name="Tanahashi M."/>
            <person name="Nikoh N."/>
            <person name="Kikuchi Y."/>
            <person name="Lee B.L."/>
            <person name="Fukatsu T."/>
        </authorList>
    </citation>
    <scope>NUCLEOTIDE SEQUENCE</scope>
    <source>
        <tissue evidence="6">Midgut</tissue>
    </source>
</reference>
<dbReference type="PANTHER" id="PTHR12651:SF1">
    <property type="entry name" value="26S PROTEASOME NON-ATPASE REGULATORY SUBUNIT 9"/>
    <property type="match status" value="1"/>
</dbReference>